<keyword evidence="2" id="KW-1185">Reference proteome</keyword>
<name>A0A9Q9ANP7_9PEZI</name>
<evidence type="ECO:0000313" key="1">
    <source>
        <dbReference type="EMBL" id="USW49438.1"/>
    </source>
</evidence>
<sequence>MEKTGGPLRYGLNVRMLKDVDMKKFTIKELTFMKDMPPVYDIGPAEGGHA</sequence>
<dbReference type="AlphaFoldDB" id="A0A9Q9ANP7"/>
<accession>A0A9Q9ANP7</accession>
<evidence type="ECO:0000313" key="2">
    <source>
        <dbReference type="Proteomes" id="UP001056384"/>
    </source>
</evidence>
<dbReference type="EMBL" id="CP099419">
    <property type="protein sequence ID" value="USW49438.1"/>
    <property type="molecule type" value="Genomic_DNA"/>
</dbReference>
<proteinExistence type="predicted"/>
<protein>
    <submittedName>
        <fullName evidence="1">Uncharacterized protein</fullName>
    </submittedName>
</protein>
<reference evidence="1" key="1">
    <citation type="submission" date="2022-06" db="EMBL/GenBank/DDBJ databases">
        <title>Complete genome sequences of two strains of the flax pathogen Septoria linicola.</title>
        <authorList>
            <person name="Lapalu N."/>
            <person name="Simon A."/>
            <person name="Demenou B."/>
            <person name="Paumier D."/>
            <person name="Guillot M.-P."/>
            <person name="Gout L."/>
            <person name="Valade R."/>
        </authorList>
    </citation>
    <scope>NUCLEOTIDE SEQUENCE</scope>
    <source>
        <strain evidence="1">SE15195</strain>
    </source>
</reference>
<organism evidence="1 2">
    <name type="scientific">Septoria linicola</name>
    <dbReference type="NCBI Taxonomy" id="215465"/>
    <lineage>
        <taxon>Eukaryota</taxon>
        <taxon>Fungi</taxon>
        <taxon>Dikarya</taxon>
        <taxon>Ascomycota</taxon>
        <taxon>Pezizomycotina</taxon>
        <taxon>Dothideomycetes</taxon>
        <taxon>Dothideomycetidae</taxon>
        <taxon>Mycosphaerellales</taxon>
        <taxon>Mycosphaerellaceae</taxon>
        <taxon>Septoria</taxon>
    </lineage>
</organism>
<dbReference type="Proteomes" id="UP001056384">
    <property type="component" value="Chromosome 2"/>
</dbReference>
<gene>
    <name evidence="1" type="ORF">Slin15195_G027570</name>
</gene>